<sequence length="432" mass="47728">MKEGYEELIERISNEVEERKEELIILLTDLVGFPTVSPPARNTYEIQKEISRYLDDLGFKTDMWDVYPGDPNVVGILAGDSSENYNSLIVNGHVDVAEVGDEDEWMTSPFATHIKDSYIYGRGVADMKGGIAASLLAIKILKDLGITLKGDLQFQSVIGEEVGEAGTLDCTEKGYSADFAVVVDTSDLHIQGQGGVITGWITIQSKETYHDGIRSKMIHAGGGIKGASAIEKMMKVIAGLQELERHWAVTKSYEGFVPGSNTINPAVIEGGRHAAFIADQCALWITVHFYPNEDYEEVIKEIEQHIHHVAAADPWLRDNPPQFKWGGKSMIEDRGEIFPSLEIDPYHPGTSCLSNSYEQLLDQKPTIGMSPTVTDAGWLGRAGIPTVIFGPGKLEEAHSVDEKVEIRQLLDFTKVLAVFITTWCNTKKGEER</sequence>
<dbReference type="SUPFAM" id="SSF55031">
    <property type="entry name" value="Bacterial exopeptidase dimerisation domain"/>
    <property type="match status" value="1"/>
</dbReference>
<dbReference type="Pfam" id="PF07687">
    <property type="entry name" value="M20_dimer"/>
    <property type="match status" value="1"/>
</dbReference>
<dbReference type="InterPro" id="IPR011650">
    <property type="entry name" value="Peptidase_M20_dimer"/>
</dbReference>
<evidence type="ECO:0000313" key="10">
    <source>
        <dbReference type="Proteomes" id="UP000682134"/>
    </source>
</evidence>
<dbReference type="Proteomes" id="UP000682134">
    <property type="component" value="Unassembled WGS sequence"/>
</dbReference>
<dbReference type="InterPro" id="IPR036264">
    <property type="entry name" value="Bact_exopeptidase_dim_dom"/>
</dbReference>
<dbReference type="InterPro" id="IPR002933">
    <property type="entry name" value="Peptidase_M20"/>
</dbReference>
<comment type="cofactor">
    <cofactor evidence="2">
        <name>Zn(2+)</name>
        <dbReference type="ChEBI" id="CHEBI:29105"/>
    </cofactor>
</comment>
<evidence type="ECO:0000256" key="7">
    <source>
        <dbReference type="ARBA" id="ARBA00023285"/>
    </source>
</evidence>
<dbReference type="PANTHER" id="PTHR43808">
    <property type="entry name" value="ACETYLORNITHINE DEACETYLASE"/>
    <property type="match status" value="1"/>
</dbReference>
<dbReference type="InterPro" id="IPR010182">
    <property type="entry name" value="ArgE/DapE"/>
</dbReference>
<dbReference type="SUPFAM" id="SSF53187">
    <property type="entry name" value="Zn-dependent exopeptidases"/>
    <property type="match status" value="1"/>
</dbReference>
<dbReference type="AlphaFoldDB" id="A0A940NMU5"/>
<dbReference type="RefSeq" id="WP_209407547.1">
    <property type="nucleotide sequence ID" value="NZ_JAGIYQ010000020.1"/>
</dbReference>
<evidence type="ECO:0000313" key="9">
    <source>
        <dbReference type="EMBL" id="MBP0727212.1"/>
    </source>
</evidence>
<evidence type="ECO:0000256" key="1">
    <source>
        <dbReference type="ARBA" id="ARBA00001941"/>
    </source>
</evidence>
<accession>A0A940NMU5</accession>
<keyword evidence="7" id="KW-0170">Cobalt</keyword>
<dbReference type="PANTHER" id="PTHR43808:SF24">
    <property type="entry name" value="N-FORMYL-4-AMINO-5-AMINOMETHYL-2-METHYLPYRIMIDINE DEFORMYLASE"/>
    <property type="match status" value="1"/>
</dbReference>
<proteinExistence type="inferred from homology"/>
<comment type="caution">
    <text evidence="9">The sequence shown here is derived from an EMBL/GenBank/DDBJ whole genome shotgun (WGS) entry which is preliminary data.</text>
</comment>
<feature type="domain" description="Peptidase M20 dimerisation" evidence="8">
    <location>
        <begin position="210"/>
        <end position="311"/>
    </location>
</feature>
<dbReference type="Gene3D" id="3.30.70.360">
    <property type="match status" value="1"/>
</dbReference>
<gene>
    <name evidence="9" type="ORF">J5Y03_18850</name>
</gene>
<keyword evidence="10" id="KW-1185">Reference proteome</keyword>
<evidence type="ECO:0000256" key="6">
    <source>
        <dbReference type="ARBA" id="ARBA00022833"/>
    </source>
</evidence>
<dbReference type="EC" id="3.5.1.16" evidence="9"/>
<dbReference type="GO" id="GO:0046872">
    <property type="term" value="F:metal ion binding"/>
    <property type="evidence" value="ECO:0007669"/>
    <property type="project" value="UniProtKB-KW"/>
</dbReference>
<dbReference type="NCBIfam" id="TIGR01910">
    <property type="entry name" value="DapE-ArgE"/>
    <property type="match status" value="1"/>
</dbReference>
<reference evidence="9" key="1">
    <citation type="submission" date="2021-04" db="EMBL/GenBank/DDBJ databases">
        <title>Genome seq and assembly of Bacillus sp.</title>
        <authorList>
            <person name="Chhetri G."/>
        </authorList>
    </citation>
    <scope>NUCLEOTIDE SEQUENCE</scope>
    <source>
        <strain evidence="9">RG28</strain>
    </source>
</reference>
<evidence type="ECO:0000259" key="8">
    <source>
        <dbReference type="Pfam" id="PF07687"/>
    </source>
</evidence>
<keyword evidence="4" id="KW-0479">Metal-binding</keyword>
<evidence type="ECO:0000256" key="2">
    <source>
        <dbReference type="ARBA" id="ARBA00001947"/>
    </source>
</evidence>
<protein>
    <submittedName>
        <fullName evidence="9">Acetylornithine deacetylase</fullName>
        <ecNumber evidence="9">3.5.1.16</ecNumber>
    </submittedName>
</protein>
<keyword evidence="5 9" id="KW-0378">Hydrolase</keyword>
<dbReference type="Pfam" id="PF01546">
    <property type="entry name" value="Peptidase_M20"/>
    <property type="match status" value="1"/>
</dbReference>
<evidence type="ECO:0000256" key="3">
    <source>
        <dbReference type="ARBA" id="ARBA00006247"/>
    </source>
</evidence>
<name>A0A940NMU5_9BACI</name>
<dbReference type="Gene3D" id="3.40.630.10">
    <property type="entry name" value="Zn peptidases"/>
    <property type="match status" value="2"/>
</dbReference>
<comment type="cofactor">
    <cofactor evidence="1">
        <name>Co(2+)</name>
        <dbReference type="ChEBI" id="CHEBI:48828"/>
    </cofactor>
</comment>
<dbReference type="GO" id="GO:0008777">
    <property type="term" value="F:acetylornithine deacetylase activity"/>
    <property type="evidence" value="ECO:0007669"/>
    <property type="project" value="UniProtKB-EC"/>
</dbReference>
<dbReference type="InterPro" id="IPR050072">
    <property type="entry name" value="Peptidase_M20A"/>
</dbReference>
<dbReference type="EMBL" id="JAGIYQ010000020">
    <property type="protein sequence ID" value="MBP0727212.1"/>
    <property type="molecule type" value="Genomic_DNA"/>
</dbReference>
<keyword evidence="6" id="KW-0862">Zinc</keyword>
<evidence type="ECO:0000256" key="4">
    <source>
        <dbReference type="ARBA" id="ARBA00022723"/>
    </source>
</evidence>
<dbReference type="NCBIfam" id="NF006370">
    <property type="entry name" value="PRK08596.1"/>
    <property type="match status" value="1"/>
</dbReference>
<comment type="similarity">
    <text evidence="3">Belongs to the peptidase M20A family.</text>
</comment>
<organism evidence="9 10">
    <name type="scientific">Gottfriedia endophytica</name>
    <dbReference type="NCBI Taxonomy" id="2820819"/>
    <lineage>
        <taxon>Bacteria</taxon>
        <taxon>Bacillati</taxon>
        <taxon>Bacillota</taxon>
        <taxon>Bacilli</taxon>
        <taxon>Bacillales</taxon>
        <taxon>Bacillaceae</taxon>
        <taxon>Gottfriedia</taxon>
    </lineage>
</organism>
<evidence type="ECO:0000256" key="5">
    <source>
        <dbReference type="ARBA" id="ARBA00022801"/>
    </source>
</evidence>